<sequence>MSLILYDLILVVFGMILGVMIKDPLKNIFTGKYKENARQKKRVKLLVSIRGSEKPLTTEELAQNVFNSKLKIVEVHQLLRDIEEIGFIKGITSKDKDTRKTKWRYIKEK</sequence>
<dbReference type="HOGENOM" id="CLU_2178497_0_0_9"/>
<evidence type="ECO:0000256" key="1">
    <source>
        <dbReference type="SAM" id="Phobius"/>
    </source>
</evidence>
<protein>
    <submittedName>
        <fullName evidence="2">Uncharacterized protein</fullName>
    </submittedName>
</protein>
<name>E6TYA7_EVAC2</name>
<dbReference type="EMBL" id="CP002394">
    <property type="protein sequence ID" value="ADU28845.1"/>
    <property type="molecule type" value="Genomic_DNA"/>
</dbReference>
<proteinExistence type="predicted"/>
<evidence type="ECO:0000313" key="3">
    <source>
        <dbReference type="Proteomes" id="UP000001401"/>
    </source>
</evidence>
<dbReference type="STRING" id="649639.Bcell_0563"/>
<organism evidence="2 3">
    <name type="scientific">Evansella cellulosilytica (strain ATCC 21833 / DSM 2522 / FERM P-1141 / JCM 9156 / N-4)</name>
    <name type="common">Bacillus cellulosilyticus</name>
    <dbReference type="NCBI Taxonomy" id="649639"/>
    <lineage>
        <taxon>Bacteria</taxon>
        <taxon>Bacillati</taxon>
        <taxon>Bacillota</taxon>
        <taxon>Bacilli</taxon>
        <taxon>Bacillales</taxon>
        <taxon>Bacillaceae</taxon>
        <taxon>Evansella</taxon>
    </lineage>
</organism>
<keyword evidence="1" id="KW-0812">Transmembrane</keyword>
<reference evidence="2" key="1">
    <citation type="submission" date="2010-12" db="EMBL/GenBank/DDBJ databases">
        <title>Complete sequence of Bacillus cellulosilyticus DSM 2522.</title>
        <authorList>
            <consortium name="US DOE Joint Genome Institute"/>
            <person name="Lucas S."/>
            <person name="Copeland A."/>
            <person name="Lapidus A."/>
            <person name="Cheng J.-F."/>
            <person name="Bruce D."/>
            <person name="Goodwin L."/>
            <person name="Pitluck S."/>
            <person name="Chertkov O."/>
            <person name="Detter J.C."/>
            <person name="Han C."/>
            <person name="Tapia R."/>
            <person name="Land M."/>
            <person name="Hauser L."/>
            <person name="Jeffries C."/>
            <person name="Kyrpides N."/>
            <person name="Ivanova N."/>
            <person name="Mikhailova N."/>
            <person name="Brumm P."/>
            <person name="Mead D."/>
            <person name="Woyke T."/>
        </authorList>
    </citation>
    <scope>NUCLEOTIDE SEQUENCE [LARGE SCALE GENOMIC DNA]</scope>
    <source>
        <strain evidence="2">DSM 2522</strain>
    </source>
</reference>
<dbReference type="Proteomes" id="UP000001401">
    <property type="component" value="Chromosome"/>
</dbReference>
<dbReference type="eggNOG" id="ENOG5030DGG">
    <property type="taxonomic scope" value="Bacteria"/>
</dbReference>
<keyword evidence="3" id="KW-1185">Reference proteome</keyword>
<evidence type="ECO:0000313" key="2">
    <source>
        <dbReference type="EMBL" id="ADU28845.1"/>
    </source>
</evidence>
<dbReference type="AlphaFoldDB" id="E6TYA7"/>
<keyword evidence="1" id="KW-1133">Transmembrane helix</keyword>
<gene>
    <name evidence="2" type="ordered locus">Bcell_0563</name>
</gene>
<accession>E6TYA7</accession>
<dbReference type="RefSeq" id="WP_013487186.1">
    <property type="nucleotide sequence ID" value="NC_014829.1"/>
</dbReference>
<dbReference type="KEGG" id="bco:Bcell_0563"/>
<feature type="transmembrane region" description="Helical" evidence="1">
    <location>
        <begin position="6"/>
        <end position="25"/>
    </location>
</feature>
<keyword evidence="1" id="KW-0472">Membrane</keyword>